<keyword evidence="2 10" id="KW-0813">Transport</keyword>
<keyword evidence="8 10" id="KW-0472">Membrane</keyword>
<dbReference type="RefSeq" id="WP_254573194.1">
    <property type="nucleotide sequence ID" value="NZ_CP098502.1"/>
</dbReference>
<feature type="domain" description="Cation/H+ exchanger transmembrane" evidence="11">
    <location>
        <begin position="24"/>
        <end position="417"/>
    </location>
</feature>
<evidence type="ECO:0000256" key="10">
    <source>
        <dbReference type="RuleBase" id="RU366002"/>
    </source>
</evidence>
<dbReference type="NCBIfam" id="TIGR00831">
    <property type="entry name" value="a_cpa1"/>
    <property type="match status" value="1"/>
</dbReference>
<keyword evidence="4 10" id="KW-0812">Transmembrane</keyword>
<feature type="transmembrane region" description="Helical" evidence="10">
    <location>
        <begin position="65"/>
        <end position="84"/>
    </location>
</feature>
<feature type="transmembrane region" description="Helical" evidence="10">
    <location>
        <begin position="193"/>
        <end position="212"/>
    </location>
</feature>
<dbReference type="PANTHER" id="PTHR10110:SF86">
    <property type="entry name" value="SODIUM_HYDROGEN EXCHANGER 7"/>
    <property type="match status" value="1"/>
</dbReference>
<feature type="transmembrane region" description="Helical" evidence="10">
    <location>
        <begin position="12"/>
        <end position="30"/>
    </location>
</feature>
<accession>A0ABY5DZZ7</accession>
<keyword evidence="10" id="KW-0050">Antiport</keyword>
<dbReference type="InterPro" id="IPR018422">
    <property type="entry name" value="Cation/H_exchanger_CPA1"/>
</dbReference>
<comment type="function">
    <text evidence="10">Na(+)/H(+) antiporter that extrudes sodium in exchange for external protons.</text>
</comment>
<comment type="similarity">
    <text evidence="10">Belongs to the monovalent cation:proton antiporter 1 (CPA1) transporter (TC 2.A.36) family.</text>
</comment>
<name>A0ABY5DZZ7_9ACTN</name>
<dbReference type="PANTHER" id="PTHR10110">
    <property type="entry name" value="SODIUM/HYDROGEN EXCHANGER"/>
    <property type="match status" value="1"/>
</dbReference>
<dbReference type="InterPro" id="IPR006153">
    <property type="entry name" value="Cation/H_exchanger_TM"/>
</dbReference>
<evidence type="ECO:0000259" key="11">
    <source>
        <dbReference type="Pfam" id="PF00999"/>
    </source>
</evidence>
<feature type="transmembrane region" description="Helical" evidence="10">
    <location>
        <begin position="37"/>
        <end position="53"/>
    </location>
</feature>
<keyword evidence="5 10" id="KW-1133">Transmembrane helix</keyword>
<reference evidence="12 13" key="1">
    <citation type="submission" date="2022-06" db="EMBL/GenBank/DDBJ databases">
        <title>Paraconexibacter antarcticus.</title>
        <authorList>
            <person name="Kim C.S."/>
        </authorList>
    </citation>
    <scope>NUCLEOTIDE SEQUENCE [LARGE SCALE GENOMIC DNA]</scope>
    <source>
        <strain evidence="12 13">02-257</strain>
    </source>
</reference>
<sequence length="540" mass="57912">MSVLTLATSEAHTLDLVLLGVLVAVAAFLVLAQRSTLPYPIILVVGGGLLGFLPGSPDTVLDPNLVLVIFLPPLLYSAAFFSSLRDLKDNLRPISMLAVGLVITTTFVVGVVAHAAIGGLTWAAAFTLGAILSPTDPVAATAIAGRLGAPRRFITVVEGESLVNDASALIAYRFGIAAVLTGSFSALDAVGSFAVNAAAGVAIGIAAGALIVPLRRAIDDPPTEITISLLTPYFAYLPAEALGVSAVLSAVVAGIWLGWRSPELITPATRIQAFAFWEILVFVLNAALFVLVGLELPHVVDAAREQTSDGRLVAYGTLIAATVILVRFLWVIPTTYLPRILSTRVREASPAPDVGHTVLVAFTGMRGAVSLAAALALPATTDSGASFPGRDLIIFLVYVTILVTVVGQGLTLGPLIRALNAEDDAEAHRLRESKARLRAADAAIRRIEELVDEEWVREDTARRMRAVYEYRVRRFSAHFDDKDDGDMEVGSLAYQRLRREVLNAERGEIIRLRNQGFINDEEMRRIERDLDLEDARLEIT</sequence>
<evidence type="ECO:0000313" key="12">
    <source>
        <dbReference type="EMBL" id="UTI66524.1"/>
    </source>
</evidence>
<evidence type="ECO:0000256" key="6">
    <source>
        <dbReference type="ARBA" id="ARBA00023053"/>
    </source>
</evidence>
<organism evidence="12 13">
    <name type="scientific">Paraconexibacter antarcticus</name>
    <dbReference type="NCBI Taxonomy" id="2949664"/>
    <lineage>
        <taxon>Bacteria</taxon>
        <taxon>Bacillati</taxon>
        <taxon>Actinomycetota</taxon>
        <taxon>Thermoleophilia</taxon>
        <taxon>Solirubrobacterales</taxon>
        <taxon>Paraconexibacteraceae</taxon>
        <taxon>Paraconexibacter</taxon>
    </lineage>
</organism>
<keyword evidence="6 10" id="KW-0915">Sodium</keyword>
<evidence type="ECO:0000256" key="8">
    <source>
        <dbReference type="ARBA" id="ARBA00023136"/>
    </source>
</evidence>
<feature type="transmembrane region" description="Helical" evidence="10">
    <location>
        <begin position="279"/>
        <end position="300"/>
    </location>
</feature>
<evidence type="ECO:0000256" key="3">
    <source>
        <dbReference type="ARBA" id="ARBA00022475"/>
    </source>
</evidence>
<dbReference type="Gene3D" id="6.10.140.1330">
    <property type="match status" value="1"/>
</dbReference>
<evidence type="ECO:0000256" key="1">
    <source>
        <dbReference type="ARBA" id="ARBA00004651"/>
    </source>
</evidence>
<keyword evidence="3 10" id="KW-1003">Cell membrane</keyword>
<evidence type="ECO:0000256" key="2">
    <source>
        <dbReference type="ARBA" id="ARBA00022448"/>
    </source>
</evidence>
<dbReference type="Pfam" id="PF00999">
    <property type="entry name" value="Na_H_Exchanger"/>
    <property type="match status" value="1"/>
</dbReference>
<protein>
    <submittedName>
        <fullName evidence="12">Na+/H+ antiporter</fullName>
    </submittedName>
</protein>
<comment type="subcellular location">
    <subcellularLocation>
        <location evidence="1 10">Cell membrane</location>
        <topology evidence="1 10">Multi-pass membrane protein</topology>
    </subcellularLocation>
</comment>
<feature type="transmembrane region" description="Helical" evidence="10">
    <location>
        <begin position="96"/>
        <end position="117"/>
    </location>
</feature>
<evidence type="ECO:0000256" key="9">
    <source>
        <dbReference type="ARBA" id="ARBA00023201"/>
    </source>
</evidence>
<feature type="transmembrane region" description="Helical" evidence="10">
    <location>
        <begin position="392"/>
        <end position="410"/>
    </location>
</feature>
<evidence type="ECO:0000256" key="4">
    <source>
        <dbReference type="ARBA" id="ARBA00022692"/>
    </source>
</evidence>
<feature type="transmembrane region" description="Helical" evidence="10">
    <location>
        <begin position="233"/>
        <end position="259"/>
    </location>
</feature>
<dbReference type="InterPro" id="IPR004705">
    <property type="entry name" value="Cation/H_exchanger_CPA1_bac"/>
</dbReference>
<keyword evidence="9 10" id="KW-0739">Sodium transport</keyword>
<evidence type="ECO:0000313" key="13">
    <source>
        <dbReference type="Proteomes" id="UP001056035"/>
    </source>
</evidence>
<dbReference type="Proteomes" id="UP001056035">
    <property type="component" value="Chromosome"/>
</dbReference>
<proteinExistence type="inferred from homology"/>
<keyword evidence="7 10" id="KW-0406">Ion transport</keyword>
<feature type="transmembrane region" description="Helical" evidence="10">
    <location>
        <begin position="312"/>
        <end position="332"/>
    </location>
</feature>
<keyword evidence="13" id="KW-1185">Reference proteome</keyword>
<dbReference type="EMBL" id="CP098502">
    <property type="protein sequence ID" value="UTI66524.1"/>
    <property type="molecule type" value="Genomic_DNA"/>
</dbReference>
<comment type="caution">
    <text evidence="10">Lacks conserved residue(s) required for the propagation of feature annotation.</text>
</comment>
<evidence type="ECO:0000256" key="7">
    <source>
        <dbReference type="ARBA" id="ARBA00023065"/>
    </source>
</evidence>
<evidence type="ECO:0000256" key="5">
    <source>
        <dbReference type="ARBA" id="ARBA00022989"/>
    </source>
</evidence>
<feature type="transmembrane region" description="Helical" evidence="10">
    <location>
        <begin position="358"/>
        <end position="380"/>
    </location>
</feature>
<gene>
    <name evidence="12" type="ORF">NBH00_09990</name>
</gene>